<dbReference type="Proteomes" id="UP000256794">
    <property type="component" value="Unassembled WGS sequence"/>
</dbReference>
<keyword evidence="4" id="KW-0274">FAD</keyword>
<dbReference type="EMBL" id="QUMX01000018">
    <property type="protein sequence ID" value="REG45927.1"/>
    <property type="molecule type" value="Genomic_DNA"/>
</dbReference>
<dbReference type="InterPro" id="IPR016166">
    <property type="entry name" value="FAD-bd_PCMH"/>
</dbReference>
<evidence type="ECO:0000259" key="6">
    <source>
        <dbReference type="PROSITE" id="PS51387"/>
    </source>
</evidence>
<dbReference type="InterPro" id="IPR036318">
    <property type="entry name" value="FAD-bd_PCMH-like_sf"/>
</dbReference>
<dbReference type="InterPro" id="IPR016171">
    <property type="entry name" value="Vanillyl_alc_oxidase_C-sub2"/>
</dbReference>
<comment type="similarity">
    <text evidence="2">Belongs to the FAD-binding oxidoreductase/transferase type 4 family.</text>
</comment>
<dbReference type="RefSeq" id="WP_166436110.1">
    <property type="nucleotide sequence ID" value="NZ_CP035284.1"/>
</dbReference>
<evidence type="ECO:0000313" key="8">
    <source>
        <dbReference type="Proteomes" id="UP000256794"/>
    </source>
</evidence>
<dbReference type="InterPro" id="IPR006094">
    <property type="entry name" value="Oxid_FAD_bind_N"/>
</dbReference>
<comment type="caution">
    <text evidence="7">The sequence shown here is derived from an EMBL/GenBank/DDBJ whole genome shotgun (WGS) entry which is preliminary data.</text>
</comment>
<dbReference type="GO" id="GO:0022904">
    <property type="term" value="P:respiratory electron transport chain"/>
    <property type="evidence" value="ECO:0007669"/>
    <property type="project" value="TreeGrafter"/>
</dbReference>
<dbReference type="Gene3D" id="1.10.45.10">
    <property type="entry name" value="Vanillyl-alcohol Oxidase, Chain A, domain 4"/>
    <property type="match status" value="1"/>
</dbReference>
<dbReference type="Gene3D" id="3.30.465.10">
    <property type="match status" value="1"/>
</dbReference>
<dbReference type="Gene3D" id="3.30.70.2740">
    <property type="match status" value="1"/>
</dbReference>
<evidence type="ECO:0000256" key="2">
    <source>
        <dbReference type="ARBA" id="ARBA00008000"/>
    </source>
</evidence>
<dbReference type="AlphaFoldDB" id="A0AAQ0KM19"/>
<dbReference type="PANTHER" id="PTHR43716">
    <property type="entry name" value="D-2-HYDROXYGLUTARATE DEHYDROGENASE, MITOCHONDRIAL"/>
    <property type="match status" value="1"/>
</dbReference>
<dbReference type="GO" id="GO:0071949">
    <property type="term" value="F:FAD binding"/>
    <property type="evidence" value="ECO:0007669"/>
    <property type="project" value="InterPro"/>
</dbReference>
<dbReference type="GO" id="GO:0016491">
    <property type="term" value="F:oxidoreductase activity"/>
    <property type="evidence" value="ECO:0007669"/>
    <property type="project" value="UniProtKB-KW"/>
</dbReference>
<gene>
    <name evidence="7" type="ORF">ATH84_101894</name>
</gene>
<evidence type="ECO:0000256" key="5">
    <source>
        <dbReference type="ARBA" id="ARBA00023002"/>
    </source>
</evidence>
<dbReference type="SUPFAM" id="SSF55103">
    <property type="entry name" value="FAD-linked oxidases, C-terminal domain"/>
    <property type="match status" value="1"/>
</dbReference>
<organism evidence="7 8">
    <name type="scientific">Paracoccus versutus</name>
    <name type="common">Thiobacillus versutus</name>
    <dbReference type="NCBI Taxonomy" id="34007"/>
    <lineage>
        <taxon>Bacteria</taxon>
        <taxon>Pseudomonadati</taxon>
        <taxon>Pseudomonadota</taxon>
        <taxon>Alphaproteobacteria</taxon>
        <taxon>Rhodobacterales</taxon>
        <taxon>Paracoccaceae</taxon>
        <taxon>Paracoccus</taxon>
    </lineage>
</organism>
<evidence type="ECO:0000256" key="4">
    <source>
        <dbReference type="ARBA" id="ARBA00022827"/>
    </source>
</evidence>
<reference evidence="7 8" key="1">
    <citation type="submission" date="2018-08" db="EMBL/GenBank/DDBJ databases">
        <title>Genomic Encyclopedia of Archaeal and Bacterial Type Strains, Phase II (KMG-II): from individual species to whole genera.</title>
        <authorList>
            <person name="Goeker M."/>
        </authorList>
    </citation>
    <scope>NUCLEOTIDE SEQUENCE [LARGE SCALE GENOMIC DNA]</scope>
    <source>
        <strain evidence="7 8">DSM 582</strain>
    </source>
</reference>
<name>A0AAQ0KM19_PARVE</name>
<dbReference type="PROSITE" id="PS51387">
    <property type="entry name" value="FAD_PCMH"/>
    <property type="match status" value="1"/>
</dbReference>
<dbReference type="SUPFAM" id="SSF56176">
    <property type="entry name" value="FAD-binding/transporter-associated domain-like"/>
    <property type="match status" value="1"/>
</dbReference>
<dbReference type="PANTHER" id="PTHR43716:SF1">
    <property type="entry name" value="D-2-HYDROXYGLUTARATE DEHYDROGENASE, MITOCHONDRIAL"/>
    <property type="match status" value="1"/>
</dbReference>
<evidence type="ECO:0000256" key="3">
    <source>
        <dbReference type="ARBA" id="ARBA00022630"/>
    </source>
</evidence>
<comment type="cofactor">
    <cofactor evidence="1">
        <name>FAD</name>
        <dbReference type="ChEBI" id="CHEBI:57692"/>
    </cofactor>
</comment>
<dbReference type="Pfam" id="PF02913">
    <property type="entry name" value="FAD-oxidase_C"/>
    <property type="match status" value="1"/>
</dbReference>
<protein>
    <submittedName>
        <fullName evidence="7">FAD/FMN-containing dehydrogenase</fullName>
    </submittedName>
</protein>
<keyword evidence="5" id="KW-0560">Oxidoreductase</keyword>
<evidence type="ECO:0000313" key="7">
    <source>
        <dbReference type="EMBL" id="REG45927.1"/>
    </source>
</evidence>
<keyword evidence="8" id="KW-1185">Reference proteome</keyword>
<dbReference type="InterPro" id="IPR016164">
    <property type="entry name" value="FAD-linked_Oxase-like_C"/>
</dbReference>
<evidence type="ECO:0000256" key="1">
    <source>
        <dbReference type="ARBA" id="ARBA00001974"/>
    </source>
</evidence>
<dbReference type="Pfam" id="PF01565">
    <property type="entry name" value="FAD_binding_4"/>
    <property type="match status" value="1"/>
</dbReference>
<dbReference type="Gene3D" id="3.30.70.2190">
    <property type="match status" value="1"/>
</dbReference>
<keyword evidence="3" id="KW-0285">Flavoprotein</keyword>
<feature type="domain" description="FAD-binding PCMH-type" evidence="6">
    <location>
        <begin position="37"/>
        <end position="216"/>
    </location>
</feature>
<accession>A0AAQ0KM19</accession>
<dbReference type="InterPro" id="IPR051264">
    <property type="entry name" value="FAD-oxidored/transferase_4"/>
</dbReference>
<proteinExistence type="inferred from homology"/>
<dbReference type="FunFam" id="1.10.45.10:FF:000001">
    <property type="entry name" value="D-lactate dehydrogenase mitochondrial"/>
    <property type="match status" value="1"/>
</dbReference>
<dbReference type="InterPro" id="IPR004113">
    <property type="entry name" value="FAD-bd_oxidored_4_C"/>
</dbReference>
<dbReference type="InterPro" id="IPR016169">
    <property type="entry name" value="FAD-bd_PCMH_sub2"/>
</dbReference>
<sequence length="473" mass="50647">MTTLQILRELRRELPAEVVICDPDAMARYRDDASGEPGGMPLAVLRPASVDELAAAVRLCNRHAVGIVPQGGRTGLSGGACAHAGGVVVSTERMNGIIHLDRRAMTLTAWAGTPLQVIQEAALAAGLEYPVDIGARGTATIGGTVATNAGGIRVIRHGMTRSHVAGLEVVLADSTVIDDLQRLEKDNAGYDLKHLFTGSEGTLGIVTRVCLRLKHAMPYTETALLGLRDHEAAFALLEAARAQLGESLVAFEGMWPDFFAHVCDEAALCRAPLAGRQGFYVLVEAAHRSGAGAEGFHAWLSEMLESGRVEDGAVARSGADAAALWKIRESVTELHRSFGPHLSFDIGLPPPVVGHFAEAVAGVLRDRRTLQFGHVGDGNLHLLVAREAGDTDHDIEQPVFELVRQWHGTVSAEHGIGLLKRDWLGHSRSPQQRDVMRRIKHGLDPAGIMNRGKLLTSPSCPESVLEDPTAMSM</sequence>